<dbReference type="Proteomes" id="UP000230538">
    <property type="component" value="Unassembled WGS sequence"/>
</dbReference>
<evidence type="ECO:0000313" key="3">
    <source>
        <dbReference type="Proteomes" id="UP000230538"/>
    </source>
</evidence>
<dbReference type="EMBL" id="PFXB01000125">
    <property type="protein sequence ID" value="PJA37173.1"/>
    <property type="molecule type" value="Genomic_DNA"/>
</dbReference>
<reference evidence="3" key="1">
    <citation type="submission" date="2017-09" db="EMBL/GenBank/DDBJ databases">
        <title>Depth-based differentiation of microbial function through sediment-hosted aquifers and enrichment of novel symbionts in the deep terrestrial subsurface.</title>
        <authorList>
            <person name="Probst A.J."/>
            <person name="Ladd B."/>
            <person name="Jarett J.K."/>
            <person name="Geller-Mcgrath D.E."/>
            <person name="Sieber C.M.K."/>
            <person name="Emerson J.B."/>
            <person name="Anantharaman K."/>
            <person name="Thomas B.C."/>
            <person name="Malmstrom R."/>
            <person name="Stieglmeier M."/>
            <person name="Klingl A."/>
            <person name="Woyke T."/>
            <person name="Ryan C.M."/>
            <person name="Banfield J.F."/>
        </authorList>
    </citation>
    <scope>NUCLEOTIDE SEQUENCE [LARGE SCALE GENOMIC DNA]</scope>
</reference>
<evidence type="ECO:0008006" key="4">
    <source>
        <dbReference type="Google" id="ProtNLM"/>
    </source>
</evidence>
<feature type="compositionally biased region" description="Basic and acidic residues" evidence="1">
    <location>
        <begin position="45"/>
        <end position="56"/>
    </location>
</feature>
<protein>
    <recommendedName>
        <fullName evidence="4">50S ribosomal protein L7/L12</fullName>
    </recommendedName>
</protein>
<feature type="compositionally biased region" description="Polar residues" evidence="1">
    <location>
        <begin position="57"/>
        <end position="71"/>
    </location>
</feature>
<name>A0A2M7WW91_UNCKA</name>
<evidence type="ECO:0000313" key="2">
    <source>
        <dbReference type="EMBL" id="PJA37173.1"/>
    </source>
</evidence>
<feature type="region of interest" description="Disordered" evidence="1">
    <location>
        <begin position="233"/>
        <end position="289"/>
    </location>
</feature>
<accession>A0A2M7WW91</accession>
<proteinExistence type="predicted"/>
<gene>
    <name evidence="2" type="ORF">CO181_04605</name>
</gene>
<evidence type="ECO:0000256" key="1">
    <source>
        <dbReference type="SAM" id="MobiDB-lite"/>
    </source>
</evidence>
<organism evidence="2 3">
    <name type="scientific">candidate division WWE3 bacterium CG_4_9_14_3_um_filter_43_9</name>
    <dbReference type="NCBI Taxonomy" id="1975082"/>
    <lineage>
        <taxon>Bacteria</taxon>
        <taxon>Katanobacteria</taxon>
    </lineage>
</organism>
<sequence length="289" mass="32135">MNTYEIELIEKALSAAESSISVAKRLLLDSERGGSRSFSNSRPLPHKEGNFREKKNPSQGNPAPQPVTSGVTGFFDGQNMVAANGEKYPVPPNYVSKSMIVAGDQLKMIKEGGETLFKQIQRTKRKRLAGVLALKEGKFNVLTDEGSFKVLNEAVEHFGLKAEDRVEILTSATQKTFWAVVERALEKEENESPSPVKEENKSQVKDEIKGEVVIQEVAPQKITVKEETAAIADIDQKVVEVKDEEEKEKTTEKKEKSKDKKSVKEPEAKPKKEAPKKDGQPEADSEELR</sequence>
<dbReference type="AlphaFoldDB" id="A0A2M7WW91"/>
<feature type="compositionally biased region" description="Basic and acidic residues" evidence="1">
    <location>
        <begin position="247"/>
        <end position="289"/>
    </location>
</feature>
<feature type="region of interest" description="Disordered" evidence="1">
    <location>
        <begin position="30"/>
        <end position="71"/>
    </location>
</feature>
<comment type="caution">
    <text evidence="2">The sequence shown here is derived from an EMBL/GenBank/DDBJ whole genome shotgun (WGS) entry which is preliminary data.</text>
</comment>